<organism evidence="2 3">
    <name type="scientific">Granulicella mallensis (strain ATCC BAA-1857 / DSM 23137 / MP5ACTX8)</name>
    <dbReference type="NCBI Taxonomy" id="682795"/>
    <lineage>
        <taxon>Bacteria</taxon>
        <taxon>Pseudomonadati</taxon>
        <taxon>Acidobacteriota</taxon>
        <taxon>Terriglobia</taxon>
        <taxon>Terriglobales</taxon>
        <taxon>Acidobacteriaceae</taxon>
        <taxon>Granulicella</taxon>
    </lineage>
</organism>
<gene>
    <name evidence="2" type="ordered locus">AciX8_1940</name>
</gene>
<dbReference type="AlphaFoldDB" id="G8NS63"/>
<evidence type="ECO:0000313" key="2">
    <source>
        <dbReference type="EMBL" id="AEU36271.1"/>
    </source>
</evidence>
<dbReference type="HOGENOM" id="CLU_1501465_0_0_0"/>
<name>G8NS63_GRAMM</name>
<dbReference type="KEGG" id="gma:AciX8_1940"/>
<dbReference type="RefSeq" id="WP_014265150.1">
    <property type="nucleotide sequence ID" value="NC_016631.1"/>
</dbReference>
<accession>G8NS63</accession>
<feature type="transmembrane region" description="Helical" evidence="1">
    <location>
        <begin position="61"/>
        <end position="86"/>
    </location>
</feature>
<sequence>MMIAMTQIYVAHQNAGNLVVVAPPYNSLAGLFLGAGLVCWVAGAVLSLVLNGKESAMPRGFLWGVFPLLIALVIGAPFVYVGFLMARATNVAINADQNNLKVQQSLLSVPFETREYALNTVQKAVVGMGNSCVSLRAVMNDGASEQLIRCTDLTGYNEAADAINEFLQSHRERLAQSSR</sequence>
<dbReference type="STRING" id="682795.AciX8_1940"/>
<dbReference type="Proteomes" id="UP000007113">
    <property type="component" value="Chromosome"/>
</dbReference>
<keyword evidence="1" id="KW-0472">Membrane</keyword>
<proteinExistence type="predicted"/>
<protein>
    <submittedName>
        <fullName evidence="2">Uncharacterized protein</fullName>
    </submittedName>
</protein>
<evidence type="ECO:0000313" key="3">
    <source>
        <dbReference type="Proteomes" id="UP000007113"/>
    </source>
</evidence>
<reference evidence="2 3" key="1">
    <citation type="submission" date="2011-11" db="EMBL/GenBank/DDBJ databases">
        <title>Complete sequence of Granulicella mallensis MP5ACTX8.</title>
        <authorList>
            <consortium name="US DOE Joint Genome Institute"/>
            <person name="Lucas S."/>
            <person name="Copeland A."/>
            <person name="Lapidus A."/>
            <person name="Cheng J.-F."/>
            <person name="Goodwin L."/>
            <person name="Pitluck S."/>
            <person name="Peters L."/>
            <person name="Lu M."/>
            <person name="Detter J.C."/>
            <person name="Han C."/>
            <person name="Tapia R."/>
            <person name="Land M."/>
            <person name="Hauser L."/>
            <person name="Kyrpides N."/>
            <person name="Ivanova N."/>
            <person name="Mikhailova N."/>
            <person name="Pagani I."/>
            <person name="Rawat S."/>
            <person name="Mannisto M."/>
            <person name="Haggblom M."/>
            <person name="Woyke T."/>
        </authorList>
    </citation>
    <scope>NUCLEOTIDE SEQUENCE [LARGE SCALE GENOMIC DNA]</scope>
    <source>
        <strain evidence="3">ATCC BAA-1857 / DSM 23137 / MP5ACTX8</strain>
    </source>
</reference>
<dbReference type="EMBL" id="CP003130">
    <property type="protein sequence ID" value="AEU36271.1"/>
    <property type="molecule type" value="Genomic_DNA"/>
</dbReference>
<feature type="transmembrane region" description="Helical" evidence="1">
    <location>
        <begin position="28"/>
        <end position="49"/>
    </location>
</feature>
<evidence type="ECO:0000256" key="1">
    <source>
        <dbReference type="SAM" id="Phobius"/>
    </source>
</evidence>
<keyword evidence="1" id="KW-1133">Transmembrane helix</keyword>
<keyword evidence="3" id="KW-1185">Reference proteome</keyword>
<keyword evidence="1" id="KW-0812">Transmembrane</keyword>
<dbReference type="OrthoDB" id="9857692at2"/>